<dbReference type="InterPro" id="IPR027417">
    <property type="entry name" value="P-loop_NTPase"/>
</dbReference>
<dbReference type="PROSITE" id="PS51456">
    <property type="entry name" value="MYOSIN_MOTOR"/>
    <property type="match status" value="1"/>
</dbReference>
<keyword evidence="4 7" id="KW-0518">Myosin</keyword>
<dbReference type="OrthoDB" id="6108017at2759"/>
<dbReference type="InterPro" id="IPR036961">
    <property type="entry name" value="Kinesin_motor_dom_sf"/>
</dbReference>
<keyword evidence="5" id="KW-0505">Motor protein</keyword>
<accession>A0A484MJL2</accession>
<dbReference type="Pfam" id="PF00063">
    <property type="entry name" value="Myosin_head"/>
    <property type="match status" value="1"/>
</dbReference>
<evidence type="ECO:0000256" key="7">
    <source>
        <dbReference type="PROSITE-ProRule" id="PRU00782"/>
    </source>
</evidence>
<proteinExistence type="inferred from homology"/>
<keyword evidence="2" id="KW-0547">Nucleotide-binding</keyword>
<dbReference type="GO" id="GO:0016459">
    <property type="term" value="C:myosin complex"/>
    <property type="evidence" value="ECO:0007669"/>
    <property type="project" value="UniProtKB-KW"/>
</dbReference>
<evidence type="ECO:0000256" key="6">
    <source>
        <dbReference type="ARBA" id="ARBA00023203"/>
    </source>
</evidence>
<feature type="domain" description="Myosin motor" evidence="8">
    <location>
        <begin position="35"/>
        <end position="119"/>
    </location>
</feature>
<name>A0A484MJL2_9ASTE</name>
<evidence type="ECO:0000256" key="2">
    <source>
        <dbReference type="ARBA" id="ARBA00022741"/>
    </source>
</evidence>
<dbReference type="EMBL" id="OOIL02003625">
    <property type="protein sequence ID" value="VFQ88699.1"/>
    <property type="molecule type" value="Genomic_DNA"/>
</dbReference>
<evidence type="ECO:0000256" key="3">
    <source>
        <dbReference type="ARBA" id="ARBA00022840"/>
    </source>
</evidence>
<evidence type="ECO:0000256" key="1">
    <source>
        <dbReference type="ARBA" id="ARBA00004474"/>
    </source>
</evidence>
<dbReference type="GO" id="GO:0016020">
    <property type="term" value="C:membrane"/>
    <property type="evidence" value="ECO:0007669"/>
    <property type="project" value="TreeGrafter"/>
</dbReference>
<keyword evidence="10" id="KW-1185">Reference proteome</keyword>
<dbReference type="PANTHER" id="PTHR13140:SF835">
    <property type="entry name" value="MYOSIN-6-LIKE ISOFORM X1"/>
    <property type="match status" value="1"/>
</dbReference>
<keyword evidence="6 7" id="KW-0009">Actin-binding</keyword>
<evidence type="ECO:0000313" key="9">
    <source>
        <dbReference type="EMBL" id="VFQ88699.1"/>
    </source>
</evidence>
<evidence type="ECO:0000313" key="10">
    <source>
        <dbReference type="Proteomes" id="UP000595140"/>
    </source>
</evidence>
<reference evidence="9 10" key="1">
    <citation type="submission" date="2018-04" db="EMBL/GenBank/DDBJ databases">
        <authorList>
            <person name="Vogel A."/>
        </authorList>
    </citation>
    <scope>NUCLEOTIDE SEQUENCE [LARGE SCALE GENOMIC DNA]</scope>
</reference>
<dbReference type="SUPFAM" id="SSF52540">
    <property type="entry name" value="P-loop containing nucleoside triphosphate hydrolases"/>
    <property type="match status" value="1"/>
</dbReference>
<sequence>MTVASLMLVMPCHISSQPKLPCVASPFHFVFRSIYDNDEIYTYTGNILIAVNPFKRLPELYGKCVMEKYRGTALGELSPHPFAIADAAYRQAVMQGFVCLLVCNYFHAFHKAALMDADR</sequence>
<dbReference type="PANTHER" id="PTHR13140">
    <property type="entry name" value="MYOSIN"/>
    <property type="match status" value="1"/>
</dbReference>
<evidence type="ECO:0000256" key="4">
    <source>
        <dbReference type="ARBA" id="ARBA00023123"/>
    </source>
</evidence>
<organism evidence="9 10">
    <name type="scientific">Cuscuta campestris</name>
    <dbReference type="NCBI Taxonomy" id="132261"/>
    <lineage>
        <taxon>Eukaryota</taxon>
        <taxon>Viridiplantae</taxon>
        <taxon>Streptophyta</taxon>
        <taxon>Embryophyta</taxon>
        <taxon>Tracheophyta</taxon>
        <taxon>Spermatophyta</taxon>
        <taxon>Magnoliopsida</taxon>
        <taxon>eudicotyledons</taxon>
        <taxon>Gunneridae</taxon>
        <taxon>Pentapetalae</taxon>
        <taxon>asterids</taxon>
        <taxon>lamiids</taxon>
        <taxon>Solanales</taxon>
        <taxon>Convolvulaceae</taxon>
        <taxon>Cuscuteae</taxon>
        <taxon>Cuscuta</taxon>
        <taxon>Cuscuta subgen. Grammica</taxon>
        <taxon>Cuscuta sect. Cleistogrammica</taxon>
    </lineage>
</organism>
<dbReference type="GO" id="GO:0009536">
    <property type="term" value="C:plastid"/>
    <property type="evidence" value="ECO:0007669"/>
    <property type="project" value="UniProtKB-SubCell"/>
</dbReference>
<evidence type="ECO:0000259" key="8">
    <source>
        <dbReference type="PROSITE" id="PS51456"/>
    </source>
</evidence>
<comment type="subcellular location">
    <subcellularLocation>
        <location evidence="1">Plastid</location>
    </subcellularLocation>
</comment>
<dbReference type="InterPro" id="IPR001609">
    <property type="entry name" value="Myosin_head_motor_dom-like"/>
</dbReference>
<gene>
    <name evidence="9" type="ORF">CCAM_LOCUS30475</name>
</gene>
<keyword evidence="3" id="KW-0067">ATP-binding</keyword>
<dbReference type="AlphaFoldDB" id="A0A484MJL2"/>
<comment type="similarity">
    <text evidence="7">Belongs to the TRAFAC class myosin-kinesin ATPase superfamily. Myosin family.</text>
</comment>
<dbReference type="Gene3D" id="3.40.850.10">
    <property type="entry name" value="Kinesin motor domain"/>
    <property type="match status" value="1"/>
</dbReference>
<evidence type="ECO:0000256" key="5">
    <source>
        <dbReference type="ARBA" id="ARBA00023175"/>
    </source>
</evidence>
<dbReference type="GO" id="GO:0007015">
    <property type="term" value="P:actin filament organization"/>
    <property type="evidence" value="ECO:0007669"/>
    <property type="project" value="TreeGrafter"/>
</dbReference>
<dbReference type="GO" id="GO:0005524">
    <property type="term" value="F:ATP binding"/>
    <property type="evidence" value="ECO:0007669"/>
    <property type="project" value="UniProtKB-KW"/>
</dbReference>
<dbReference type="GO" id="GO:0051015">
    <property type="term" value="F:actin filament binding"/>
    <property type="evidence" value="ECO:0007669"/>
    <property type="project" value="TreeGrafter"/>
</dbReference>
<dbReference type="Proteomes" id="UP000595140">
    <property type="component" value="Unassembled WGS sequence"/>
</dbReference>
<dbReference type="GO" id="GO:0000146">
    <property type="term" value="F:microfilament motor activity"/>
    <property type="evidence" value="ECO:0007669"/>
    <property type="project" value="TreeGrafter"/>
</dbReference>
<protein>
    <recommendedName>
        <fullName evidence="8">Myosin motor domain-containing protein</fullName>
    </recommendedName>
</protein>
<comment type="caution">
    <text evidence="7">Lacks conserved residue(s) required for the propagation of feature annotation.</text>
</comment>